<sequence length="261" mass="26688">MNDRRARHDGQGRPAARGLLALALAFSVAPPALLGCAGTGQPEVSYLAYAEAAPPGEIAAGGWTVALDEAAVAFGPVQFCAAASGSATLCSTAIAELLSIAQVDLLAPEPQPLGRVRGFEGEIRSASFDYGIHWFLTESAPARSPAAPGGRSAHLRGRATRGDDVLEFVADVDAVPQFQGQRAVPSVAAAAIVGAEPVRLAVRFDVGAWLARVDFDAVLEGAGGEGGTTEAVIAPGSRAHNALVIAMTAQSPPEFVWSEAP</sequence>
<comment type="caution">
    <text evidence="2">The sequence shown here is derived from an EMBL/GenBank/DDBJ whole genome shotgun (WGS) entry which is preliminary data.</text>
</comment>
<evidence type="ECO:0000313" key="2">
    <source>
        <dbReference type="EMBL" id="KYF64624.1"/>
    </source>
</evidence>
<evidence type="ECO:0008006" key="4">
    <source>
        <dbReference type="Google" id="ProtNLM"/>
    </source>
</evidence>
<dbReference type="RefSeq" id="WP_061611595.1">
    <property type="nucleotide sequence ID" value="NZ_JEMA01000904.1"/>
</dbReference>
<name>A0A150Q9H6_SORCE</name>
<gene>
    <name evidence="2" type="ORF">BE15_38805</name>
</gene>
<protein>
    <recommendedName>
        <fullName evidence="4">Secreted protein</fullName>
    </recommendedName>
</protein>
<evidence type="ECO:0000313" key="3">
    <source>
        <dbReference type="Proteomes" id="UP000075260"/>
    </source>
</evidence>
<accession>A0A150Q9H6</accession>
<dbReference type="EMBL" id="JEMA01000904">
    <property type="protein sequence ID" value="KYF64624.1"/>
    <property type="molecule type" value="Genomic_DNA"/>
</dbReference>
<dbReference type="AlphaFoldDB" id="A0A150Q9H6"/>
<organism evidence="2 3">
    <name type="scientific">Sorangium cellulosum</name>
    <name type="common">Polyangium cellulosum</name>
    <dbReference type="NCBI Taxonomy" id="56"/>
    <lineage>
        <taxon>Bacteria</taxon>
        <taxon>Pseudomonadati</taxon>
        <taxon>Myxococcota</taxon>
        <taxon>Polyangia</taxon>
        <taxon>Polyangiales</taxon>
        <taxon>Polyangiaceae</taxon>
        <taxon>Sorangium</taxon>
    </lineage>
</organism>
<feature type="signal peptide" evidence="1">
    <location>
        <begin position="1"/>
        <end position="34"/>
    </location>
</feature>
<feature type="chain" id="PRO_5007566688" description="Secreted protein" evidence="1">
    <location>
        <begin position="35"/>
        <end position="261"/>
    </location>
</feature>
<evidence type="ECO:0000256" key="1">
    <source>
        <dbReference type="SAM" id="SignalP"/>
    </source>
</evidence>
<dbReference type="OrthoDB" id="5501289at2"/>
<keyword evidence="1" id="KW-0732">Signal</keyword>
<reference evidence="2 3" key="1">
    <citation type="submission" date="2014-02" db="EMBL/GenBank/DDBJ databases">
        <title>The small core and large imbalanced accessory genome model reveals a collaborative survival strategy of Sorangium cellulosum strains in nature.</title>
        <authorList>
            <person name="Han K."/>
            <person name="Peng R."/>
            <person name="Blom J."/>
            <person name="Li Y.-Z."/>
        </authorList>
    </citation>
    <scope>NUCLEOTIDE SEQUENCE [LARGE SCALE GENOMIC DNA]</scope>
    <source>
        <strain evidence="2 3">So0008-312</strain>
    </source>
</reference>
<proteinExistence type="predicted"/>
<dbReference type="Proteomes" id="UP000075260">
    <property type="component" value="Unassembled WGS sequence"/>
</dbReference>